<organism evidence="4 5">
    <name type="scientific">Chaetomidium leptoderma</name>
    <dbReference type="NCBI Taxonomy" id="669021"/>
    <lineage>
        <taxon>Eukaryota</taxon>
        <taxon>Fungi</taxon>
        <taxon>Dikarya</taxon>
        <taxon>Ascomycota</taxon>
        <taxon>Pezizomycotina</taxon>
        <taxon>Sordariomycetes</taxon>
        <taxon>Sordariomycetidae</taxon>
        <taxon>Sordariales</taxon>
        <taxon>Chaetomiaceae</taxon>
        <taxon>Chaetomidium</taxon>
    </lineage>
</organism>
<dbReference type="PANTHER" id="PTHR10622:SF12">
    <property type="entry name" value="HET DOMAIN-CONTAINING PROTEIN"/>
    <property type="match status" value="1"/>
</dbReference>
<protein>
    <submittedName>
        <fullName evidence="4">Heterokaryon incompatibility protein-domain-containing protein</fullName>
    </submittedName>
</protein>
<dbReference type="AlphaFoldDB" id="A0AAN6VC46"/>
<evidence type="ECO:0000259" key="2">
    <source>
        <dbReference type="Pfam" id="PF06985"/>
    </source>
</evidence>
<feature type="domain" description="Heterokaryon incompatibility" evidence="2">
    <location>
        <begin position="22"/>
        <end position="113"/>
    </location>
</feature>
<evidence type="ECO:0000256" key="1">
    <source>
        <dbReference type="SAM" id="MobiDB-lite"/>
    </source>
</evidence>
<dbReference type="InterPro" id="IPR010730">
    <property type="entry name" value="HET"/>
</dbReference>
<proteinExistence type="predicted"/>
<accession>A0AAN6VC46</accession>
<dbReference type="Proteomes" id="UP001302745">
    <property type="component" value="Unassembled WGS sequence"/>
</dbReference>
<reference evidence="4" key="2">
    <citation type="submission" date="2023-05" db="EMBL/GenBank/DDBJ databases">
        <authorList>
            <consortium name="Lawrence Berkeley National Laboratory"/>
            <person name="Steindorff A."/>
            <person name="Hensen N."/>
            <person name="Bonometti L."/>
            <person name="Westerberg I."/>
            <person name="Brannstrom I.O."/>
            <person name="Guillou S."/>
            <person name="Cros-Aarteil S."/>
            <person name="Calhoun S."/>
            <person name="Haridas S."/>
            <person name="Kuo A."/>
            <person name="Mondo S."/>
            <person name="Pangilinan J."/>
            <person name="Riley R."/>
            <person name="Labutti K."/>
            <person name="Andreopoulos B."/>
            <person name="Lipzen A."/>
            <person name="Chen C."/>
            <person name="Yanf M."/>
            <person name="Daum C."/>
            <person name="Ng V."/>
            <person name="Clum A."/>
            <person name="Ohm R."/>
            <person name="Martin F."/>
            <person name="Silar P."/>
            <person name="Natvig D."/>
            <person name="Lalanne C."/>
            <person name="Gautier V."/>
            <person name="Ament-Velasquez S.L."/>
            <person name="Kruys A."/>
            <person name="Hutchinson M.I."/>
            <person name="Powell A.J."/>
            <person name="Barry K."/>
            <person name="Miller A.N."/>
            <person name="Grigoriev I.V."/>
            <person name="Debuchy R."/>
            <person name="Gladieux P."/>
            <person name="Thoren M.H."/>
            <person name="Johannesson H."/>
        </authorList>
    </citation>
    <scope>NUCLEOTIDE SEQUENCE</scope>
    <source>
        <strain evidence="4">CBS 538.74</strain>
    </source>
</reference>
<feature type="domain" description="DUF8212" evidence="3">
    <location>
        <begin position="221"/>
        <end position="329"/>
    </location>
</feature>
<dbReference type="InterPro" id="IPR058525">
    <property type="entry name" value="DUF8212"/>
</dbReference>
<evidence type="ECO:0000313" key="5">
    <source>
        <dbReference type="Proteomes" id="UP001302745"/>
    </source>
</evidence>
<dbReference type="PANTHER" id="PTHR10622">
    <property type="entry name" value="HET DOMAIN-CONTAINING PROTEIN"/>
    <property type="match status" value="1"/>
</dbReference>
<reference evidence="4" key="1">
    <citation type="journal article" date="2023" name="Mol. Phylogenet. Evol.">
        <title>Genome-scale phylogeny and comparative genomics of the fungal order Sordariales.</title>
        <authorList>
            <person name="Hensen N."/>
            <person name="Bonometti L."/>
            <person name="Westerberg I."/>
            <person name="Brannstrom I.O."/>
            <person name="Guillou S."/>
            <person name="Cros-Aarteil S."/>
            <person name="Calhoun S."/>
            <person name="Haridas S."/>
            <person name="Kuo A."/>
            <person name="Mondo S."/>
            <person name="Pangilinan J."/>
            <person name="Riley R."/>
            <person name="LaButti K."/>
            <person name="Andreopoulos B."/>
            <person name="Lipzen A."/>
            <person name="Chen C."/>
            <person name="Yan M."/>
            <person name="Daum C."/>
            <person name="Ng V."/>
            <person name="Clum A."/>
            <person name="Steindorff A."/>
            <person name="Ohm R.A."/>
            <person name="Martin F."/>
            <person name="Silar P."/>
            <person name="Natvig D.O."/>
            <person name="Lalanne C."/>
            <person name="Gautier V."/>
            <person name="Ament-Velasquez S.L."/>
            <person name="Kruys A."/>
            <person name="Hutchinson M.I."/>
            <person name="Powell A.J."/>
            <person name="Barry K."/>
            <person name="Miller A.N."/>
            <person name="Grigoriev I.V."/>
            <person name="Debuchy R."/>
            <person name="Gladieux P."/>
            <person name="Hiltunen Thoren M."/>
            <person name="Johannesson H."/>
        </authorList>
    </citation>
    <scope>NUCLEOTIDE SEQUENCE</scope>
    <source>
        <strain evidence="4">CBS 538.74</strain>
    </source>
</reference>
<dbReference type="Pfam" id="PF06985">
    <property type="entry name" value="HET"/>
    <property type="match status" value="1"/>
</dbReference>
<evidence type="ECO:0000313" key="4">
    <source>
        <dbReference type="EMBL" id="KAK4148713.1"/>
    </source>
</evidence>
<dbReference type="Pfam" id="PF26640">
    <property type="entry name" value="DUF8212"/>
    <property type="match status" value="1"/>
</dbReference>
<evidence type="ECO:0000259" key="3">
    <source>
        <dbReference type="Pfam" id="PF26640"/>
    </source>
</evidence>
<sequence length="617" mass="70047">MRLINTTTLEFAEFLGTATPPYAILSHTWEDEEVTLREMIDPSPSVACKKGYRKIVDYCSLAARQHHTWAWIDTCCIDKTNHAELAESINSMFRWYQEAEVCHVFLADLPADAELADALPRCRWFTRGWTLQELIAPSTAQFYDQSWTMRGTKANLITQLAAVTGILGPVLDGTLPLHDVSVGVRMSWAANRETTRPEDAAYCLLGIFDVNMPMIYGEGRKAFRRLQEEIIRQSNDLTIFACNHNPSAIMHNPSEMDFADKSLGVAPLLAWSPRDFEMHSTRTSRGPLRTLKPGSIWSEVEPEYVMTNRGLRITASLSFLPNHLDHRDTYGHCVKGRLYFLPLGQIHDGSTDEDDNDVWTFVGMVLTKVRPNVFLRRGTPLSVIPFGVDDRLEACTPPRGFYIEMGDRTFTNRPMVSRRSVIKIREHRHSFPAEANATSPTEGKPNANPSDAEVLVLEGLPCSHWDETSRCFFHGPREYAPFAVSFCVRFKGHGQTFVLCFIDKHLPHDPYIFTLGNHRDLRSRLDSFEAKREYPSSWKELFGKHVGPDWYQRLSSRIVINGVSFSVKTRRMTPEHMDDATYEVSLEVTRHDASTDTTGSDLPQTHLGGVNAEPRHL</sequence>
<keyword evidence="5" id="KW-1185">Reference proteome</keyword>
<dbReference type="EMBL" id="MU857277">
    <property type="protein sequence ID" value="KAK4148713.1"/>
    <property type="molecule type" value="Genomic_DNA"/>
</dbReference>
<comment type="caution">
    <text evidence="4">The sequence shown here is derived from an EMBL/GenBank/DDBJ whole genome shotgun (WGS) entry which is preliminary data.</text>
</comment>
<feature type="region of interest" description="Disordered" evidence="1">
    <location>
        <begin position="592"/>
        <end position="617"/>
    </location>
</feature>
<gene>
    <name evidence="4" type="ORF">C8A00DRAFT_38705</name>
</gene>
<name>A0AAN6VC46_9PEZI</name>